<sequence>MVLPTSNKEQYSYELANTEPINFVGKSLEKRKAYAASHVVADPLPVQGEITGEAIDWEATLNYRHYLWEHGFGVAEAMDTAQRGMGLDYKLAKDLIARSAKEAHSVGGDIASGVGTDQLDINDLSLNLEKIEKAYLEQCEFVEKKGSKIILMSSRALAQVANKPEDYRQVYGNILSNVKHPVILHWLGEMFDPNLQGYWGWEDLDQAMEVCLSILHEYKHKIDGIKISLLDENLEIKMRRLLPEGVFMYTGDDFNYPSLIKGDEQGFSHALLGIFNGIAPVAAKALQALDRGDIESYDQLLEPTVPLARHIFQTPTFYYKSGLTFLAFLNGHQNHFKMLGGHESARSTMHYIELFKLADRANLLRVPDLAIHRMKELLSLAGLR</sequence>
<organism evidence="1 2">
    <name type="scientific">Salicibibacter cibarius</name>
    <dbReference type="NCBI Taxonomy" id="2743000"/>
    <lineage>
        <taxon>Bacteria</taxon>
        <taxon>Bacillati</taxon>
        <taxon>Bacillota</taxon>
        <taxon>Bacilli</taxon>
        <taxon>Bacillales</taxon>
        <taxon>Bacillaceae</taxon>
        <taxon>Salicibibacter</taxon>
    </lineage>
</organism>
<proteinExistence type="predicted"/>
<dbReference type="InterPro" id="IPR009334">
    <property type="entry name" value="DUF993"/>
</dbReference>
<dbReference type="Gene3D" id="3.20.20.70">
    <property type="entry name" value="Aldolase class I"/>
    <property type="match status" value="1"/>
</dbReference>
<dbReference type="InterPro" id="IPR013785">
    <property type="entry name" value="Aldolase_TIM"/>
</dbReference>
<dbReference type="Proteomes" id="UP000595823">
    <property type="component" value="Chromosome"/>
</dbReference>
<dbReference type="SUPFAM" id="SSF51569">
    <property type="entry name" value="Aldolase"/>
    <property type="match status" value="1"/>
</dbReference>
<name>A0A7T6Z7C1_9BACI</name>
<evidence type="ECO:0000313" key="1">
    <source>
        <dbReference type="EMBL" id="QQK78219.1"/>
    </source>
</evidence>
<dbReference type="KEGG" id="scia:HUG15_07115"/>
<accession>A0A7T6Z7C1</accession>
<reference evidence="1 2" key="1">
    <citation type="submission" date="2020-06" db="EMBL/GenBank/DDBJ databases">
        <title>Genomic analysis of Salicibibacter sp. NKC5-3.</title>
        <authorList>
            <person name="Oh Y.J."/>
        </authorList>
    </citation>
    <scope>NUCLEOTIDE SEQUENCE [LARGE SCALE GENOMIC DNA]</scope>
    <source>
        <strain evidence="1 2">NKC5-3</strain>
    </source>
</reference>
<dbReference type="EMBL" id="CP054705">
    <property type="protein sequence ID" value="QQK78219.1"/>
    <property type="molecule type" value="Genomic_DNA"/>
</dbReference>
<keyword evidence="2" id="KW-1185">Reference proteome</keyword>
<protein>
    <submittedName>
        <fullName evidence="1">Dihydrodipicolinate synthase family protein</fullName>
    </submittedName>
</protein>
<evidence type="ECO:0000313" key="2">
    <source>
        <dbReference type="Proteomes" id="UP000595823"/>
    </source>
</evidence>
<dbReference type="AlphaFoldDB" id="A0A7T6Z7C1"/>
<gene>
    <name evidence="1" type="ORF">HUG15_07115</name>
</gene>
<dbReference type="Pfam" id="PF06187">
    <property type="entry name" value="DUF993"/>
    <property type="match status" value="1"/>
</dbReference>